<dbReference type="GO" id="GO:0008270">
    <property type="term" value="F:zinc ion binding"/>
    <property type="evidence" value="ECO:0007669"/>
    <property type="project" value="InterPro"/>
</dbReference>
<feature type="domain" description="Zn(2)-C6 fungal-type" evidence="4">
    <location>
        <begin position="14"/>
        <end position="44"/>
    </location>
</feature>
<dbReference type="GO" id="GO:0005634">
    <property type="term" value="C:nucleus"/>
    <property type="evidence" value="ECO:0007669"/>
    <property type="project" value="UniProtKB-SubCell"/>
</dbReference>
<dbReference type="AlphaFoldDB" id="W6MKU6"/>
<feature type="region of interest" description="Disordered" evidence="3">
    <location>
        <begin position="96"/>
        <end position="121"/>
    </location>
</feature>
<dbReference type="SMART" id="SM00066">
    <property type="entry name" value="GAL4"/>
    <property type="match status" value="1"/>
</dbReference>
<evidence type="ECO:0000313" key="5">
    <source>
        <dbReference type="EMBL" id="CDK26678.1"/>
    </source>
</evidence>
<dbReference type="InterPro" id="IPR021858">
    <property type="entry name" value="Fun_TF"/>
</dbReference>
<evidence type="ECO:0000256" key="3">
    <source>
        <dbReference type="SAM" id="MobiDB-lite"/>
    </source>
</evidence>
<evidence type="ECO:0000256" key="1">
    <source>
        <dbReference type="ARBA" id="ARBA00004123"/>
    </source>
</evidence>
<comment type="subcellular location">
    <subcellularLocation>
        <location evidence="1">Nucleus</location>
    </subcellularLocation>
</comment>
<dbReference type="PANTHER" id="PTHR37534">
    <property type="entry name" value="TRANSCRIPTIONAL ACTIVATOR PROTEIN UGA3"/>
    <property type="match status" value="1"/>
</dbReference>
<dbReference type="Gene3D" id="4.10.240.10">
    <property type="entry name" value="Zn(2)-C6 fungal-type DNA-binding domain"/>
    <property type="match status" value="1"/>
</dbReference>
<dbReference type="GO" id="GO:0045944">
    <property type="term" value="P:positive regulation of transcription by RNA polymerase II"/>
    <property type="evidence" value="ECO:0007669"/>
    <property type="project" value="TreeGrafter"/>
</dbReference>
<dbReference type="STRING" id="1382522.W6MKU6"/>
<dbReference type="CDD" id="cd00067">
    <property type="entry name" value="GAL4"/>
    <property type="match status" value="1"/>
</dbReference>
<evidence type="ECO:0000313" key="6">
    <source>
        <dbReference type="Proteomes" id="UP000019384"/>
    </source>
</evidence>
<organism evidence="5 6">
    <name type="scientific">Kuraishia capsulata CBS 1993</name>
    <dbReference type="NCBI Taxonomy" id="1382522"/>
    <lineage>
        <taxon>Eukaryota</taxon>
        <taxon>Fungi</taxon>
        <taxon>Dikarya</taxon>
        <taxon>Ascomycota</taxon>
        <taxon>Saccharomycotina</taxon>
        <taxon>Pichiomycetes</taxon>
        <taxon>Pichiales</taxon>
        <taxon>Pichiaceae</taxon>
        <taxon>Kuraishia</taxon>
    </lineage>
</organism>
<dbReference type="SUPFAM" id="SSF57701">
    <property type="entry name" value="Zn2/Cys6 DNA-binding domain"/>
    <property type="match status" value="1"/>
</dbReference>
<dbReference type="HOGENOM" id="CLU_008109_1_0_1"/>
<proteinExistence type="predicted"/>
<dbReference type="OrthoDB" id="5229455at2759"/>
<dbReference type="GO" id="GO:0000976">
    <property type="term" value="F:transcription cis-regulatory region binding"/>
    <property type="evidence" value="ECO:0007669"/>
    <property type="project" value="TreeGrafter"/>
</dbReference>
<evidence type="ECO:0000259" key="4">
    <source>
        <dbReference type="PROSITE" id="PS50048"/>
    </source>
</evidence>
<dbReference type="PROSITE" id="PS00463">
    <property type="entry name" value="ZN2_CY6_FUNGAL_1"/>
    <property type="match status" value="1"/>
</dbReference>
<accession>W6MKU6</accession>
<protein>
    <recommendedName>
        <fullName evidence="4">Zn(2)-C6 fungal-type domain-containing protein</fullName>
    </recommendedName>
</protein>
<keyword evidence="2" id="KW-0539">Nucleus</keyword>
<sequence length="720" mass="80766">MDVKATKKTRSRFGCHVCKRAKIKCDEQKPHCGNCVKANKTCDYSVKLTWGGRPYKKARKENAINGKHTKPAISGDVNSDSVFLLKSLTPPLVKLESPQPHTEPFESTHTLLSHQPPTSQNTLLTSAQTLSNVLNSLAPENFDFGRVNFLNDLVDPTDTVSSSGSPQNFLLNSKGSELWPVDFAHDTASFLGNYAEDLSCVEKLVEPSGALVELPLKDRKSIPRPPRFADAGGNGEDEEEPGDLIPIKKKSTWANEHEFVVPRKSRSPQQVTEIPRGLLPLPDILLSVPYYWDSFRFFSDVTASMLVPADGSLYKSNPFKVVLPRMAMASDSVMTLLVAFAIEHRRRLLGKPEPKEIVDQLLSRALKELLILLQNEETATGDLALTLVLLFSSFDLFSLRPQRWKIHIKGAKQILYKRGLHRPFDKFSKQLVQKTQQIGLHLTADTATGLSGESNLVYFLIRWYAYMENMGMLATPLEPTSEEVQKFAAQARSQVGNWIVTAQINDSPLDYNISSKNPATFESHRDVDYFLGFNIKVLPLFARLIELIQKVNIVLKLSDSPERRLPQSLVVAATELRSEFLELIQWPIPKEITDGRKAELLAVNHAFILTGLLNLYTRVLLVPQDSAVVQQVCREILSSSSKFVKHGSPADMCCIWPYFCAGCFVVDPASRAFYKQKLIRMGQQASMGAPKALKVMERVWESGKTWMQLMLDEHAELVFL</sequence>
<feature type="region of interest" description="Disordered" evidence="3">
    <location>
        <begin position="223"/>
        <end position="242"/>
    </location>
</feature>
<dbReference type="RefSeq" id="XP_022458678.1">
    <property type="nucleotide sequence ID" value="XM_022602922.1"/>
</dbReference>
<dbReference type="PROSITE" id="PS50048">
    <property type="entry name" value="ZN2_CY6_FUNGAL_2"/>
    <property type="match status" value="1"/>
</dbReference>
<reference evidence="5" key="2">
    <citation type="submission" date="2014-02" db="EMBL/GenBank/DDBJ databases">
        <title>Complete DNA sequence of /Kuraishia capsulata/ illustrates novel genomic features among budding yeasts (/Saccharomycotina/).</title>
        <authorList>
            <person name="Morales L."/>
            <person name="Noel B."/>
            <person name="Porcel B."/>
            <person name="Marcet-Houben M."/>
            <person name="Hullo M-F."/>
            <person name="Sacerdot C."/>
            <person name="Tekaia F."/>
            <person name="Leh-Louis V."/>
            <person name="Despons L."/>
            <person name="Khanna V."/>
            <person name="Aury J-M."/>
            <person name="Barbe V."/>
            <person name="Couloux A."/>
            <person name="Labadie K."/>
            <person name="Pelletier E."/>
            <person name="Souciet J-L."/>
            <person name="Boekhout T."/>
            <person name="Gabaldon T."/>
            <person name="Wincker P."/>
            <person name="Dujon B."/>
        </authorList>
    </citation>
    <scope>NUCLEOTIDE SEQUENCE</scope>
    <source>
        <strain evidence="5">CBS 1993</strain>
    </source>
</reference>
<evidence type="ECO:0000256" key="2">
    <source>
        <dbReference type="ARBA" id="ARBA00023242"/>
    </source>
</evidence>
<dbReference type="GO" id="GO:0000981">
    <property type="term" value="F:DNA-binding transcription factor activity, RNA polymerase II-specific"/>
    <property type="evidence" value="ECO:0007669"/>
    <property type="project" value="InterPro"/>
</dbReference>
<dbReference type="GeneID" id="34520066"/>
<gene>
    <name evidence="5" type="ORF">KUCA_T00002652001</name>
</gene>
<feature type="compositionally biased region" description="Polar residues" evidence="3">
    <location>
        <begin position="105"/>
        <end position="121"/>
    </location>
</feature>
<name>W6MKU6_9ASCO</name>
<dbReference type="EMBL" id="HG793127">
    <property type="protein sequence ID" value="CDK26678.1"/>
    <property type="molecule type" value="Genomic_DNA"/>
</dbReference>
<dbReference type="PANTHER" id="PTHR37534:SF43">
    <property type="entry name" value="FINGER DOMAIN PROTEIN, PUTATIVE (AFU_ORTHOLOGUE AFUA_1G01850)-RELATED"/>
    <property type="match status" value="1"/>
</dbReference>
<dbReference type="InterPro" id="IPR001138">
    <property type="entry name" value="Zn2Cys6_DnaBD"/>
</dbReference>
<dbReference type="Proteomes" id="UP000019384">
    <property type="component" value="Unassembled WGS sequence"/>
</dbReference>
<dbReference type="Pfam" id="PF00172">
    <property type="entry name" value="Zn_clus"/>
    <property type="match status" value="1"/>
</dbReference>
<reference evidence="5" key="1">
    <citation type="submission" date="2013-12" db="EMBL/GenBank/DDBJ databases">
        <authorList>
            <person name="Genoscope - CEA"/>
        </authorList>
    </citation>
    <scope>NUCLEOTIDE SEQUENCE</scope>
    <source>
        <strain evidence="5">CBS 1993</strain>
    </source>
</reference>
<keyword evidence="6" id="KW-1185">Reference proteome</keyword>
<dbReference type="Pfam" id="PF11951">
    <property type="entry name" value="Fungal_trans_2"/>
    <property type="match status" value="1"/>
</dbReference>
<dbReference type="InterPro" id="IPR036864">
    <property type="entry name" value="Zn2-C6_fun-type_DNA-bd_sf"/>
</dbReference>